<dbReference type="AlphaFoldDB" id="A0A226D811"/>
<evidence type="ECO:0000313" key="2">
    <source>
        <dbReference type="Proteomes" id="UP000198287"/>
    </source>
</evidence>
<gene>
    <name evidence="1" type="ORF">Fcan01_24290</name>
</gene>
<dbReference type="Proteomes" id="UP000198287">
    <property type="component" value="Unassembled WGS sequence"/>
</dbReference>
<dbReference type="InterPro" id="IPR027417">
    <property type="entry name" value="P-loop_NTPase"/>
</dbReference>
<keyword evidence="2" id="KW-1185">Reference proteome</keyword>
<dbReference type="EMBL" id="LNIX01000031">
    <property type="protein sequence ID" value="OXA40994.1"/>
    <property type="molecule type" value="Genomic_DNA"/>
</dbReference>
<name>A0A226D811_FOLCA</name>
<comment type="caution">
    <text evidence="1">The sequence shown here is derived from an EMBL/GenBank/DDBJ whole genome shotgun (WGS) entry which is preliminary data.</text>
</comment>
<protein>
    <submittedName>
        <fullName evidence="1">Uncharacterized protein</fullName>
    </submittedName>
</protein>
<proteinExistence type="predicted"/>
<organism evidence="1 2">
    <name type="scientific">Folsomia candida</name>
    <name type="common">Springtail</name>
    <dbReference type="NCBI Taxonomy" id="158441"/>
    <lineage>
        <taxon>Eukaryota</taxon>
        <taxon>Metazoa</taxon>
        <taxon>Ecdysozoa</taxon>
        <taxon>Arthropoda</taxon>
        <taxon>Hexapoda</taxon>
        <taxon>Collembola</taxon>
        <taxon>Entomobryomorpha</taxon>
        <taxon>Isotomoidea</taxon>
        <taxon>Isotomidae</taxon>
        <taxon>Proisotominae</taxon>
        <taxon>Folsomia</taxon>
    </lineage>
</organism>
<accession>A0A226D811</accession>
<reference evidence="1 2" key="1">
    <citation type="submission" date="2015-12" db="EMBL/GenBank/DDBJ databases">
        <title>The genome of Folsomia candida.</title>
        <authorList>
            <person name="Faddeeva A."/>
            <person name="Derks M.F."/>
            <person name="Anvar Y."/>
            <person name="Smit S."/>
            <person name="Van Straalen N."/>
            <person name="Roelofs D."/>
        </authorList>
    </citation>
    <scope>NUCLEOTIDE SEQUENCE [LARGE SCALE GENOMIC DNA]</scope>
    <source>
        <strain evidence="1 2">VU population</strain>
        <tissue evidence="1">Whole body</tissue>
    </source>
</reference>
<dbReference type="InterPro" id="IPR011990">
    <property type="entry name" value="TPR-like_helical_dom_sf"/>
</dbReference>
<dbReference type="Gene3D" id="1.25.40.10">
    <property type="entry name" value="Tetratricopeptide repeat domain"/>
    <property type="match status" value="1"/>
</dbReference>
<dbReference type="SUPFAM" id="SSF52540">
    <property type="entry name" value="P-loop containing nucleoside triphosphate hydrolases"/>
    <property type="match status" value="1"/>
</dbReference>
<sequence>MELRQGIDQKEAFARATRAIRDENLLGVPIIEKMLSRDPTNRLNSIEVKQKFEQYSSTAVKNMIARLGPPRNAAFDWSNPCKEFSGRGPEIEEFLSFWKKSVVVNGLKLVSLRGPRTCGKSQLARKLGLELGGTRMWIDCHDMENAIDHVTNRACGKSPWIMVFDDLQKYSVTYFKIVASQFHQYAETNDCSIIVIVTSTKSDIKLDWDLVMELDYSWVDICIDEKLGNLGQLMTQVLKLELTSDQQISIQLCEAFGFLPFTRQHIESAFKLILLISHLDLTGSARVPQRAFTLFLQHFAQHEEICDTVFSAFLKSGVLLVSSLTGFVSSVEELKLKSLGYDSESNYVFVLCSKLVTEKVLTHPCVTHVYENVLQIELQEVKVFDKFLEILTELFAREQDAVLRYNLESCFYEVFPKILRYYVLIRKYIELVADFTKTDDSIVSLQTLKAAYAAVNRVFGENDVNSLAVAENLSDRYYDQHNFLECLKIQEKVYAICKKEFGRSGDRTVKAGNYYGECLDFLGKSSVDIRQEVYDSCEAELGAGDEKTVKAGAELKDALKKAEFYGGIRN</sequence>
<evidence type="ECO:0000313" key="1">
    <source>
        <dbReference type="EMBL" id="OXA40994.1"/>
    </source>
</evidence>